<dbReference type="Proteomes" id="UP000093740">
    <property type="component" value="Chromosome"/>
</dbReference>
<dbReference type="Gene3D" id="3.30.450.40">
    <property type="match status" value="1"/>
</dbReference>
<dbReference type="SUPFAM" id="SSF81606">
    <property type="entry name" value="PP2C-like"/>
    <property type="match status" value="1"/>
</dbReference>
<dbReference type="AlphaFoldDB" id="A0AAI8GCQ7"/>
<dbReference type="InterPro" id="IPR029016">
    <property type="entry name" value="GAF-like_dom_sf"/>
</dbReference>
<evidence type="ECO:0000313" key="3">
    <source>
        <dbReference type="EMBL" id="AMW32191.1"/>
    </source>
</evidence>
<keyword evidence="4" id="KW-1185">Reference proteome</keyword>
<dbReference type="KEGG" id="fia:NA23_01955"/>
<dbReference type="SUPFAM" id="SSF55781">
    <property type="entry name" value="GAF domain-like"/>
    <property type="match status" value="1"/>
</dbReference>
<dbReference type="GO" id="GO:0016791">
    <property type="term" value="F:phosphatase activity"/>
    <property type="evidence" value="ECO:0007669"/>
    <property type="project" value="TreeGrafter"/>
</dbReference>
<proteinExistence type="predicted"/>
<reference evidence="3 4" key="1">
    <citation type="journal article" date="2015" name="Stand. Genomic Sci.">
        <title>Genome sequence of a native-feather degrading extremely thermophilic Eubacterium, Fervidobacterium islandicum AW-1.</title>
        <authorList>
            <person name="Lee Y.J."/>
            <person name="Jeong H."/>
            <person name="Park G.S."/>
            <person name="Kwak Y."/>
            <person name="Lee S.J."/>
            <person name="Lee S.J."/>
            <person name="Park M.K."/>
            <person name="Kim J.Y."/>
            <person name="Kang H.K."/>
            <person name="Shin J.H."/>
            <person name="Lee D.W."/>
        </authorList>
    </citation>
    <scope>NUCLEOTIDE SEQUENCE [LARGE SCALE GENOMIC DNA]</scope>
    <source>
        <strain evidence="3 4">AW-1</strain>
    </source>
</reference>
<keyword evidence="1" id="KW-0378">Hydrolase</keyword>
<protein>
    <submittedName>
        <fullName evidence="3">PP2C family protein-serine/threonine phosphatase</fullName>
    </submittedName>
</protein>
<dbReference type="Gene3D" id="3.60.40.10">
    <property type="entry name" value="PPM-type phosphatase domain"/>
    <property type="match status" value="1"/>
</dbReference>
<dbReference type="InterPro" id="IPR052016">
    <property type="entry name" value="Bact_Sigma-Reg"/>
</dbReference>
<feature type="domain" description="PPM-type phosphatase" evidence="2">
    <location>
        <begin position="251"/>
        <end position="465"/>
    </location>
</feature>
<sequence length="467" mass="52791">MVDRTNETQVLEAVKPLSKTLEKIAQLFGFELKSVNSLEELFNSAEQLYDYIHRRLVDQKANNEALQQLIEAQLEELTATYEGLSALFEINKIISSVEEPWMILSSVLKLLKNAVNFSAAVIVLKINDKQYLEYYGGKSAENVLNELVQRYHQEDSTIFVDFDKDVGGHIALPLKSEIGDYGIMILSGYGSEKIFTAGDKKIAEAVAQQILTAVNRYVMLQREIEKKRLEEQIQIARNIQMGLLPKEFPVNEKFDISAQSAPAVQVGGDYYDVLAKDDGTIICCIADVSGKGLPAALIMSSFRSMFRLSSKISEDLKMLAEQFDKMIHQDFETGRFITSIIFKITPDGEMEYVNAGHDPLYILRENKIIKLESTGTPFGILGEGWYDIGKFKLEKNDVIVAYTDGVVEARSITGEEFGFDRLQELIMRNRYLKASHIVDKIMNAVFEFSQGTVQHDDTTVLVVKYEY</sequence>
<accession>A0AAI8GCQ7</accession>
<organism evidence="3 4">
    <name type="scientific">Fervidobacterium islandicum</name>
    <dbReference type="NCBI Taxonomy" id="2423"/>
    <lineage>
        <taxon>Bacteria</taxon>
        <taxon>Thermotogati</taxon>
        <taxon>Thermotogota</taxon>
        <taxon>Thermotogae</taxon>
        <taxon>Thermotogales</taxon>
        <taxon>Fervidobacteriaceae</taxon>
        <taxon>Fervidobacterium</taxon>
    </lineage>
</organism>
<dbReference type="RefSeq" id="WP_052107092.1">
    <property type="nucleotide sequence ID" value="NZ_CP014334.2"/>
</dbReference>
<dbReference type="InterPro" id="IPR036457">
    <property type="entry name" value="PPM-type-like_dom_sf"/>
</dbReference>
<dbReference type="InterPro" id="IPR001932">
    <property type="entry name" value="PPM-type_phosphatase-like_dom"/>
</dbReference>
<evidence type="ECO:0000256" key="1">
    <source>
        <dbReference type="ARBA" id="ARBA00022801"/>
    </source>
</evidence>
<dbReference type="EMBL" id="CP014334">
    <property type="protein sequence ID" value="AMW32191.1"/>
    <property type="molecule type" value="Genomic_DNA"/>
</dbReference>
<dbReference type="PANTHER" id="PTHR43156:SF2">
    <property type="entry name" value="STAGE II SPORULATION PROTEIN E"/>
    <property type="match status" value="1"/>
</dbReference>
<name>A0AAI8GCQ7_FERIS</name>
<gene>
    <name evidence="3" type="ORF">NA23_01955</name>
</gene>
<dbReference type="SMART" id="SM00331">
    <property type="entry name" value="PP2C_SIG"/>
    <property type="match status" value="1"/>
</dbReference>
<dbReference type="Pfam" id="PF07228">
    <property type="entry name" value="SpoIIE"/>
    <property type="match status" value="1"/>
</dbReference>
<evidence type="ECO:0000259" key="2">
    <source>
        <dbReference type="SMART" id="SM00331"/>
    </source>
</evidence>
<evidence type="ECO:0000313" key="4">
    <source>
        <dbReference type="Proteomes" id="UP000093740"/>
    </source>
</evidence>
<dbReference type="PANTHER" id="PTHR43156">
    <property type="entry name" value="STAGE II SPORULATION PROTEIN E-RELATED"/>
    <property type="match status" value="1"/>
</dbReference>